<protein>
    <recommendedName>
        <fullName evidence="9">Type-1 angiotensin II receptor-associated protein</fullName>
    </recommendedName>
</protein>
<evidence type="ECO:0000313" key="7">
    <source>
        <dbReference type="EMBL" id="KAK3803048.1"/>
    </source>
</evidence>
<evidence type="ECO:0000256" key="5">
    <source>
        <dbReference type="SAM" id="MobiDB-lite"/>
    </source>
</evidence>
<accession>A0AAE1BB32</accession>
<comment type="caution">
    <text evidence="7">The sequence shown here is derived from an EMBL/GenBank/DDBJ whole genome shotgun (WGS) entry which is preliminary data.</text>
</comment>
<evidence type="ECO:0000256" key="6">
    <source>
        <dbReference type="SAM" id="Phobius"/>
    </source>
</evidence>
<dbReference type="SMART" id="SM00805">
    <property type="entry name" value="AGTRAP"/>
    <property type="match status" value="1"/>
</dbReference>
<dbReference type="Proteomes" id="UP001283361">
    <property type="component" value="Unassembled WGS sequence"/>
</dbReference>
<keyword evidence="4 6" id="KW-0472">Membrane</keyword>
<evidence type="ECO:0000256" key="1">
    <source>
        <dbReference type="ARBA" id="ARBA00004141"/>
    </source>
</evidence>
<reference evidence="7" key="1">
    <citation type="journal article" date="2023" name="G3 (Bethesda)">
        <title>A reference genome for the long-term kleptoplast-retaining sea slug Elysia crispata morphotype clarki.</title>
        <authorList>
            <person name="Eastman K.E."/>
            <person name="Pendleton A.L."/>
            <person name="Shaikh M.A."/>
            <person name="Suttiyut T."/>
            <person name="Ogas R."/>
            <person name="Tomko P."/>
            <person name="Gavelis G."/>
            <person name="Widhalm J.R."/>
            <person name="Wisecaver J.H."/>
        </authorList>
    </citation>
    <scope>NUCLEOTIDE SEQUENCE</scope>
    <source>
        <strain evidence="7">ECLA1</strain>
    </source>
</reference>
<evidence type="ECO:0000256" key="2">
    <source>
        <dbReference type="ARBA" id="ARBA00022692"/>
    </source>
</evidence>
<keyword evidence="2 6" id="KW-0812">Transmembrane</keyword>
<evidence type="ECO:0000256" key="3">
    <source>
        <dbReference type="ARBA" id="ARBA00022989"/>
    </source>
</evidence>
<feature type="transmembrane region" description="Helical" evidence="6">
    <location>
        <begin position="134"/>
        <end position="157"/>
    </location>
</feature>
<organism evidence="7 8">
    <name type="scientific">Elysia crispata</name>
    <name type="common">lettuce slug</name>
    <dbReference type="NCBI Taxonomy" id="231223"/>
    <lineage>
        <taxon>Eukaryota</taxon>
        <taxon>Metazoa</taxon>
        <taxon>Spiralia</taxon>
        <taxon>Lophotrochozoa</taxon>
        <taxon>Mollusca</taxon>
        <taxon>Gastropoda</taxon>
        <taxon>Heterobranchia</taxon>
        <taxon>Euthyneura</taxon>
        <taxon>Panpulmonata</taxon>
        <taxon>Sacoglossa</taxon>
        <taxon>Placobranchoidea</taxon>
        <taxon>Plakobranchidae</taxon>
        <taxon>Elysia</taxon>
    </lineage>
</organism>
<keyword evidence="8" id="KW-1185">Reference proteome</keyword>
<dbReference type="AlphaFoldDB" id="A0AAE1BB32"/>
<comment type="subcellular location">
    <subcellularLocation>
        <location evidence="1">Membrane</location>
        <topology evidence="1">Multi-pass membrane protein</topology>
    </subcellularLocation>
</comment>
<dbReference type="InterPro" id="IPR009436">
    <property type="entry name" value="AGTRAP"/>
</dbReference>
<gene>
    <name evidence="7" type="ORF">RRG08_056542</name>
</gene>
<dbReference type="EMBL" id="JAWDGP010000190">
    <property type="protein sequence ID" value="KAK3803048.1"/>
    <property type="molecule type" value="Genomic_DNA"/>
</dbReference>
<evidence type="ECO:0008006" key="9">
    <source>
        <dbReference type="Google" id="ProtNLM"/>
    </source>
</evidence>
<evidence type="ECO:0000313" key="8">
    <source>
        <dbReference type="Proteomes" id="UP001283361"/>
    </source>
</evidence>
<feature type="region of interest" description="Disordered" evidence="5">
    <location>
        <begin position="165"/>
        <end position="250"/>
    </location>
</feature>
<name>A0AAE1BB32_9GAST</name>
<feature type="compositionally biased region" description="Basic and acidic residues" evidence="5">
    <location>
        <begin position="195"/>
        <end position="222"/>
    </location>
</feature>
<feature type="transmembrane region" description="Helical" evidence="6">
    <location>
        <begin position="65"/>
        <end position="84"/>
    </location>
</feature>
<dbReference type="GO" id="GO:0005886">
    <property type="term" value="C:plasma membrane"/>
    <property type="evidence" value="ECO:0007669"/>
    <property type="project" value="TreeGrafter"/>
</dbReference>
<keyword evidence="3 6" id="KW-1133">Transmembrane helix</keyword>
<proteinExistence type="predicted"/>
<dbReference type="PANTHER" id="PTHR16521">
    <property type="entry name" value="TYPE-1 ANGIOTENSIN II RECEPTOR-ASSOCIATED PROTEIN"/>
    <property type="match status" value="1"/>
</dbReference>
<sequence>MHHQYEALSSEGHRFDHSGDHSFTQRTRNFLGRMDFEVPPWAPKVCWLLHFTLTSWVLLSPFIQVQTYIYSQLVFLGVGSWILLDRDRAEAALLFFFTILITIVNDIIVISIYTPRGYDTIEDVPSGNQEQRNSFRFALIMSIANLMFKPFTAFFMLKIYHDNSARSSSSSSSNTDGSRGNYGAHDSSRGYQNLEEDRPTREPDTQSEHQYVDLHDDPKDVPPHPPPRNNAQYGGSSQGSEASSYYSAKG</sequence>
<dbReference type="GO" id="GO:0038166">
    <property type="term" value="P:angiotensin-activated signaling pathway"/>
    <property type="evidence" value="ECO:0007669"/>
    <property type="project" value="InterPro"/>
</dbReference>
<dbReference type="PANTHER" id="PTHR16521:SF3">
    <property type="entry name" value="TYPE-1 ANGIOTENSIN II RECEPTOR-ASSOCIATED PROTEIN"/>
    <property type="match status" value="1"/>
</dbReference>
<feature type="transmembrane region" description="Helical" evidence="6">
    <location>
        <begin position="91"/>
        <end position="114"/>
    </location>
</feature>
<feature type="compositionally biased region" description="Low complexity" evidence="5">
    <location>
        <begin position="231"/>
        <end position="250"/>
    </location>
</feature>
<dbReference type="Pfam" id="PF06396">
    <property type="entry name" value="AGTRAP"/>
    <property type="match status" value="1"/>
</dbReference>
<evidence type="ECO:0000256" key="4">
    <source>
        <dbReference type="ARBA" id="ARBA00023136"/>
    </source>
</evidence>